<proteinExistence type="inferred from homology"/>
<evidence type="ECO:0000256" key="2">
    <source>
        <dbReference type="ARBA" id="ARBA00009694"/>
    </source>
</evidence>
<keyword evidence="4 6" id="KW-1133">Transmembrane helix</keyword>
<evidence type="ECO:0000256" key="1">
    <source>
        <dbReference type="ARBA" id="ARBA00004141"/>
    </source>
</evidence>
<comment type="similarity">
    <text evidence="2">Belongs to the UPF0382 family.</text>
</comment>
<evidence type="ECO:0000256" key="3">
    <source>
        <dbReference type="ARBA" id="ARBA00022692"/>
    </source>
</evidence>
<evidence type="ECO:0000256" key="5">
    <source>
        <dbReference type="ARBA" id="ARBA00023136"/>
    </source>
</evidence>
<dbReference type="Proteomes" id="UP001595840">
    <property type="component" value="Unassembled WGS sequence"/>
</dbReference>
<dbReference type="InterPro" id="IPR006696">
    <property type="entry name" value="DUF423"/>
</dbReference>
<keyword evidence="5 6" id="KW-0472">Membrane</keyword>
<dbReference type="EMBL" id="JBHSCX010000003">
    <property type="protein sequence ID" value="MFC4361259.1"/>
    <property type="molecule type" value="Genomic_DNA"/>
</dbReference>
<protein>
    <submittedName>
        <fullName evidence="7">DUF423 domain-containing protein</fullName>
    </submittedName>
</protein>
<organism evidence="7 8">
    <name type="scientific">Simiduia curdlanivorans</name>
    <dbReference type="NCBI Taxonomy" id="1492769"/>
    <lineage>
        <taxon>Bacteria</taxon>
        <taxon>Pseudomonadati</taxon>
        <taxon>Pseudomonadota</taxon>
        <taxon>Gammaproteobacteria</taxon>
        <taxon>Cellvibrionales</taxon>
        <taxon>Cellvibrionaceae</taxon>
        <taxon>Simiduia</taxon>
    </lineage>
</organism>
<comment type="subcellular location">
    <subcellularLocation>
        <location evidence="1">Membrane</location>
        <topology evidence="1">Multi-pass membrane protein</topology>
    </subcellularLocation>
</comment>
<accession>A0ABV8V110</accession>
<gene>
    <name evidence="7" type="ORF">ACFOX3_03035</name>
</gene>
<keyword evidence="3 6" id="KW-0812">Transmembrane</keyword>
<reference evidence="8" key="1">
    <citation type="journal article" date="2019" name="Int. J. Syst. Evol. Microbiol.">
        <title>The Global Catalogue of Microorganisms (GCM) 10K type strain sequencing project: providing services to taxonomists for standard genome sequencing and annotation.</title>
        <authorList>
            <consortium name="The Broad Institute Genomics Platform"/>
            <consortium name="The Broad Institute Genome Sequencing Center for Infectious Disease"/>
            <person name="Wu L."/>
            <person name="Ma J."/>
        </authorList>
    </citation>
    <scope>NUCLEOTIDE SEQUENCE [LARGE SCALE GENOMIC DNA]</scope>
    <source>
        <strain evidence="8">CECT 8570</strain>
    </source>
</reference>
<feature type="transmembrane region" description="Helical" evidence="6">
    <location>
        <begin position="45"/>
        <end position="63"/>
    </location>
</feature>
<sequence length="128" mass="13551">MPIKKLLFLAACTGALAIALGAFGAHGLKSLLAPEALATWHTAVFYHLVHSIFLIGICLRILIDASRRLFLAAYCIWGGILLFSGSLYILALGGPVLFGPVTPIGGVLLILGWLSIAAYALRLPAPDR</sequence>
<dbReference type="RefSeq" id="WP_290260021.1">
    <property type="nucleotide sequence ID" value="NZ_JAUFQG010000004.1"/>
</dbReference>
<comment type="caution">
    <text evidence="7">The sequence shown here is derived from an EMBL/GenBank/DDBJ whole genome shotgun (WGS) entry which is preliminary data.</text>
</comment>
<name>A0ABV8V110_9GAMM</name>
<evidence type="ECO:0000256" key="6">
    <source>
        <dbReference type="SAM" id="Phobius"/>
    </source>
</evidence>
<dbReference type="PANTHER" id="PTHR43461">
    <property type="entry name" value="TRANSMEMBRANE PROTEIN 256"/>
    <property type="match status" value="1"/>
</dbReference>
<evidence type="ECO:0000256" key="4">
    <source>
        <dbReference type="ARBA" id="ARBA00022989"/>
    </source>
</evidence>
<evidence type="ECO:0000313" key="7">
    <source>
        <dbReference type="EMBL" id="MFC4361259.1"/>
    </source>
</evidence>
<evidence type="ECO:0000313" key="8">
    <source>
        <dbReference type="Proteomes" id="UP001595840"/>
    </source>
</evidence>
<dbReference type="Pfam" id="PF04241">
    <property type="entry name" value="DUF423"/>
    <property type="match status" value="1"/>
</dbReference>
<dbReference type="PANTHER" id="PTHR43461:SF1">
    <property type="entry name" value="TRANSMEMBRANE PROTEIN 256"/>
    <property type="match status" value="1"/>
</dbReference>
<feature type="transmembrane region" description="Helical" evidence="6">
    <location>
        <begin position="97"/>
        <end position="121"/>
    </location>
</feature>
<feature type="transmembrane region" description="Helical" evidence="6">
    <location>
        <begin position="70"/>
        <end position="91"/>
    </location>
</feature>
<keyword evidence="8" id="KW-1185">Reference proteome</keyword>